<dbReference type="RefSeq" id="XP_031026068.1">
    <property type="nucleotide sequence ID" value="XM_031168036.1"/>
</dbReference>
<proteinExistence type="predicted"/>
<feature type="domain" description="Histidine kinase" evidence="8">
    <location>
        <begin position="229"/>
        <end position="451"/>
    </location>
</feature>
<organism evidence="10 11">
    <name type="scientific">Synchytrium microbalum</name>
    <dbReference type="NCBI Taxonomy" id="1806994"/>
    <lineage>
        <taxon>Eukaryota</taxon>
        <taxon>Fungi</taxon>
        <taxon>Fungi incertae sedis</taxon>
        <taxon>Chytridiomycota</taxon>
        <taxon>Chytridiomycota incertae sedis</taxon>
        <taxon>Chytridiomycetes</taxon>
        <taxon>Synchytriales</taxon>
        <taxon>Synchytriaceae</taxon>
        <taxon>Synchytrium</taxon>
    </lineage>
</organism>
<keyword evidence="4" id="KW-0808">Transferase</keyword>
<evidence type="ECO:0000256" key="7">
    <source>
        <dbReference type="SAM" id="Phobius"/>
    </source>
</evidence>
<dbReference type="SMART" id="SM00387">
    <property type="entry name" value="HATPase_c"/>
    <property type="match status" value="1"/>
</dbReference>
<dbReference type="Pfam" id="PF00512">
    <property type="entry name" value="HisKA"/>
    <property type="match status" value="1"/>
</dbReference>
<dbReference type="SUPFAM" id="SSF52172">
    <property type="entry name" value="CheY-like"/>
    <property type="match status" value="1"/>
</dbReference>
<dbReference type="AlphaFoldDB" id="A0A507CDF3"/>
<dbReference type="GO" id="GO:0000155">
    <property type="term" value="F:phosphorelay sensor kinase activity"/>
    <property type="evidence" value="ECO:0007669"/>
    <property type="project" value="InterPro"/>
</dbReference>
<comment type="catalytic activity">
    <reaction evidence="1">
        <text>ATP + protein L-histidine = ADP + protein N-phospho-L-histidine.</text>
        <dbReference type="EC" id="2.7.13.3"/>
    </reaction>
</comment>
<dbReference type="GO" id="GO:0009927">
    <property type="term" value="F:histidine phosphotransfer kinase activity"/>
    <property type="evidence" value="ECO:0007669"/>
    <property type="project" value="TreeGrafter"/>
</dbReference>
<dbReference type="SUPFAM" id="SSF55874">
    <property type="entry name" value="ATPase domain of HSP90 chaperone/DNA topoisomerase II/histidine kinase"/>
    <property type="match status" value="1"/>
</dbReference>
<dbReference type="EC" id="2.7.13.3" evidence="2"/>
<dbReference type="InterPro" id="IPR011006">
    <property type="entry name" value="CheY-like_superfamily"/>
</dbReference>
<dbReference type="EMBL" id="QEAO01000008">
    <property type="protein sequence ID" value="TPX35595.1"/>
    <property type="molecule type" value="Genomic_DNA"/>
</dbReference>
<dbReference type="SMART" id="SM00448">
    <property type="entry name" value="REC"/>
    <property type="match status" value="1"/>
</dbReference>
<feature type="transmembrane region" description="Helical" evidence="7">
    <location>
        <begin position="30"/>
        <end position="47"/>
    </location>
</feature>
<evidence type="ECO:0000256" key="1">
    <source>
        <dbReference type="ARBA" id="ARBA00000085"/>
    </source>
</evidence>
<dbReference type="GeneID" id="42003333"/>
<keyword evidence="3 6" id="KW-0597">Phosphoprotein</keyword>
<sequence>MDWRRFLAWNVATCLSALLGKLLWSDGLDVFRICISFMTGCLITAWVGKWAQGFDFVTLGVSLWISWFLGGLVFDHKDIAEGAMYLVAQPTVAVLVTISLVLIWKRRSKADSSLNRKLFLDEPVIVIAFLVFSISITAIVGLVMCAIFHKLTLDSFLEFWSSEAVGLIVTLPALLQVFQTDWGSRLHCNWRKAIPAALLSATESVEKQVEERTAELVKANQEKTDFMSFLCHELRSPLHIVRSMADMALIDDSGSEFAKASSTAAQYMTDLCNDVLDAAKLKSGKSDIKPKWMNLPAVLRDQCHSFSNHAMTLGINLQYHCDSDVPERVYTDDLRWRQCLTNLLANACRFTKAGGSVDVYLHHIRDSAIPPDHVRLRCDVTDTGIGIDPSHIPTLFVPFSIASQQTTREYQGSGLGLSLSAMLVEAMGGELKVESQQGHGSRFWFELVVPTQPSIHTVDISDENNESKPLPTNSLEYWEKTSRCPNQKADPALVKPHSLVDPDILVEDPQSSTGGVVGISRLQPSTTLTGVEYPYPILPESAALIPSVTQPTAPTTFLSSPRGSHATQEHTVGALVVDDSDVNRALLKRMLTRLRPHMQLPMANDGQEAIDFAEQYKYQIIFMDLQMPRVDGWTAIAHIRKEGLNIETPIIITSANTVTEKEQSFAQCGVLAKPFLVKDLKDILDRYHM</sequence>
<evidence type="ECO:0000256" key="4">
    <source>
        <dbReference type="ARBA" id="ARBA00022679"/>
    </source>
</evidence>
<dbReference type="Gene3D" id="3.40.50.2300">
    <property type="match status" value="1"/>
</dbReference>
<protein>
    <recommendedName>
        <fullName evidence="2">histidine kinase</fullName>
        <ecNumber evidence="2">2.7.13.3</ecNumber>
    </recommendedName>
</protein>
<feature type="transmembrane region" description="Helical" evidence="7">
    <location>
        <begin position="86"/>
        <end position="104"/>
    </location>
</feature>
<dbReference type="Pfam" id="PF00072">
    <property type="entry name" value="Response_reg"/>
    <property type="match status" value="1"/>
</dbReference>
<dbReference type="Pfam" id="PF02518">
    <property type="entry name" value="HATPase_c"/>
    <property type="match status" value="1"/>
</dbReference>
<feature type="transmembrane region" description="Helical" evidence="7">
    <location>
        <begin position="7"/>
        <end position="24"/>
    </location>
</feature>
<dbReference type="PANTHER" id="PTHR43047">
    <property type="entry name" value="TWO-COMPONENT HISTIDINE PROTEIN KINASE"/>
    <property type="match status" value="1"/>
</dbReference>
<evidence type="ECO:0000256" key="6">
    <source>
        <dbReference type="PROSITE-ProRule" id="PRU00169"/>
    </source>
</evidence>
<name>A0A507CDF3_9FUNG</name>
<dbReference type="GO" id="GO:0005886">
    <property type="term" value="C:plasma membrane"/>
    <property type="evidence" value="ECO:0007669"/>
    <property type="project" value="TreeGrafter"/>
</dbReference>
<evidence type="ECO:0000259" key="8">
    <source>
        <dbReference type="PROSITE" id="PS50109"/>
    </source>
</evidence>
<reference evidence="10 11" key="1">
    <citation type="journal article" date="2019" name="Sci. Rep.">
        <title>Comparative genomics of chytrid fungi reveal insights into the obligate biotrophic and pathogenic lifestyle of Synchytrium endobioticum.</title>
        <authorList>
            <person name="van de Vossenberg B.T.L.H."/>
            <person name="Warris S."/>
            <person name="Nguyen H.D.T."/>
            <person name="van Gent-Pelzer M.P.E."/>
            <person name="Joly D.L."/>
            <person name="van de Geest H.C."/>
            <person name="Bonants P.J.M."/>
            <person name="Smith D.S."/>
            <person name="Levesque C.A."/>
            <person name="van der Lee T.A.J."/>
        </authorList>
    </citation>
    <scope>NUCLEOTIDE SEQUENCE [LARGE SCALE GENOMIC DNA]</scope>
    <source>
        <strain evidence="10 11">JEL517</strain>
    </source>
</reference>
<dbReference type="InterPro" id="IPR004358">
    <property type="entry name" value="Sig_transdc_His_kin-like_C"/>
</dbReference>
<dbReference type="Gene3D" id="3.30.565.10">
    <property type="entry name" value="Histidine kinase-like ATPase, C-terminal domain"/>
    <property type="match status" value="1"/>
</dbReference>
<dbReference type="SMART" id="SM00388">
    <property type="entry name" value="HisKA"/>
    <property type="match status" value="1"/>
</dbReference>
<dbReference type="STRING" id="1806994.A0A507CDF3"/>
<dbReference type="CDD" id="cd00082">
    <property type="entry name" value="HisKA"/>
    <property type="match status" value="1"/>
</dbReference>
<dbReference type="FunFam" id="3.30.565.10:FF:000010">
    <property type="entry name" value="Sensor histidine kinase RcsC"/>
    <property type="match status" value="1"/>
</dbReference>
<dbReference type="InterPro" id="IPR036097">
    <property type="entry name" value="HisK_dim/P_sf"/>
</dbReference>
<evidence type="ECO:0000259" key="9">
    <source>
        <dbReference type="PROSITE" id="PS50110"/>
    </source>
</evidence>
<dbReference type="OrthoDB" id="10266508at2759"/>
<keyword evidence="7" id="KW-1133">Transmembrane helix</keyword>
<keyword evidence="11" id="KW-1185">Reference proteome</keyword>
<feature type="transmembrane region" description="Helical" evidence="7">
    <location>
        <begin position="124"/>
        <end position="149"/>
    </location>
</feature>
<evidence type="ECO:0000313" key="11">
    <source>
        <dbReference type="Proteomes" id="UP000319731"/>
    </source>
</evidence>
<dbReference type="InterPro" id="IPR003594">
    <property type="entry name" value="HATPase_dom"/>
</dbReference>
<dbReference type="PRINTS" id="PR00344">
    <property type="entry name" value="BCTRLSENSOR"/>
</dbReference>
<accession>A0A507CDF3</accession>
<dbReference type="InterPro" id="IPR005467">
    <property type="entry name" value="His_kinase_dom"/>
</dbReference>
<comment type="caution">
    <text evidence="10">The sequence shown here is derived from an EMBL/GenBank/DDBJ whole genome shotgun (WGS) entry which is preliminary data.</text>
</comment>
<evidence type="ECO:0000256" key="2">
    <source>
        <dbReference type="ARBA" id="ARBA00012438"/>
    </source>
</evidence>
<dbReference type="PANTHER" id="PTHR43047:SF66">
    <property type="entry name" value="HISKA"/>
    <property type="match status" value="1"/>
</dbReference>
<keyword evidence="5" id="KW-0418">Kinase</keyword>
<dbReference type="PROSITE" id="PS50109">
    <property type="entry name" value="HIS_KIN"/>
    <property type="match status" value="1"/>
</dbReference>
<dbReference type="Proteomes" id="UP000319731">
    <property type="component" value="Unassembled WGS sequence"/>
</dbReference>
<gene>
    <name evidence="10" type="ORF">SmJEL517_g02108</name>
</gene>
<dbReference type="SUPFAM" id="SSF47384">
    <property type="entry name" value="Homodimeric domain of signal transducing histidine kinase"/>
    <property type="match status" value="1"/>
</dbReference>
<keyword evidence="7" id="KW-0472">Membrane</keyword>
<dbReference type="CDD" id="cd16922">
    <property type="entry name" value="HATPase_EvgS-ArcB-TorS-like"/>
    <property type="match status" value="1"/>
</dbReference>
<evidence type="ECO:0000313" key="10">
    <source>
        <dbReference type="EMBL" id="TPX35595.1"/>
    </source>
</evidence>
<keyword evidence="7" id="KW-0812">Transmembrane</keyword>
<evidence type="ECO:0000256" key="5">
    <source>
        <dbReference type="ARBA" id="ARBA00022777"/>
    </source>
</evidence>
<evidence type="ECO:0000256" key="3">
    <source>
        <dbReference type="ARBA" id="ARBA00022553"/>
    </source>
</evidence>
<dbReference type="InterPro" id="IPR003661">
    <property type="entry name" value="HisK_dim/P_dom"/>
</dbReference>
<feature type="modified residue" description="4-aspartylphosphate" evidence="6">
    <location>
        <position position="624"/>
    </location>
</feature>
<dbReference type="InterPro" id="IPR001789">
    <property type="entry name" value="Sig_transdc_resp-reg_receiver"/>
</dbReference>
<feature type="transmembrane region" description="Helical" evidence="7">
    <location>
        <begin position="54"/>
        <end position="74"/>
    </location>
</feature>
<dbReference type="InterPro" id="IPR036890">
    <property type="entry name" value="HATPase_C_sf"/>
</dbReference>
<feature type="domain" description="Response regulatory" evidence="9">
    <location>
        <begin position="573"/>
        <end position="688"/>
    </location>
</feature>
<dbReference type="PROSITE" id="PS50110">
    <property type="entry name" value="RESPONSE_REGULATORY"/>
    <property type="match status" value="1"/>
</dbReference>
<dbReference type="Gene3D" id="1.10.287.130">
    <property type="match status" value="1"/>
</dbReference>
<dbReference type="CDD" id="cd17546">
    <property type="entry name" value="REC_hyHK_CKI1_RcsC-like"/>
    <property type="match status" value="1"/>
</dbReference>